<reference evidence="1" key="1">
    <citation type="submission" date="2017-05" db="UniProtKB">
        <authorList>
            <consortium name="EnsemblMetazoa"/>
        </authorList>
    </citation>
    <scope>IDENTIFICATION</scope>
</reference>
<evidence type="ECO:0000313" key="1">
    <source>
        <dbReference type="EnsemblMetazoa" id="Aqu2.1.14255_001"/>
    </source>
</evidence>
<dbReference type="AlphaFoldDB" id="A0A1X7THP5"/>
<accession>A0A1X7THP5</accession>
<proteinExistence type="predicted"/>
<sequence length="56" mass="6261">MFGTTVLDKDGCPSTCGPAGVTSVCDITVGYDSTRPPHYKPYYKQVRYYQLILVVR</sequence>
<name>A0A1X7THP5_AMPQE</name>
<protein>
    <submittedName>
        <fullName evidence="1">Uncharacterized protein</fullName>
    </submittedName>
</protein>
<dbReference type="EnsemblMetazoa" id="Aqu2.1.14255_001">
    <property type="protein sequence ID" value="Aqu2.1.14255_001"/>
    <property type="gene ID" value="Aqu2.1.14255"/>
</dbReference>
<dbReference type="InParanoid" id="A0A1X7THP5"/>
<organism evidence="1">
    <name type="scientific">Amphimedon queenslandica</name>
    <name type="common">Sponge</name>
    <dbReference type="NCBI Taxonomy" id="400682"/>
    <lineage>
        <taxon>Eukaryota</taxon>
        <taxon>Metazoa</taxon>
        <taxon>Porifera</taxon>
        <taxon>Demospongiae</taxon>
        <taxon>Heteroscleromorpha</taxon>
        <taxon>Haplosclerida</taxon>
        <taxon>Niphatidae</taxon>
        <taxon>Amphimedon</taxon>
    </lineage>
</organism>